<evidence type="ECO:0000313" key="3">
    <source>
        <dbReference type="RefSeq" id="XP_006823828.1"/>
    </source>
</evidence>
<feature type="compositionally biased region" description="Acidic residues" evidence="1">
    <location>
        <begin position="70"/>
        <end position="79"/>
    </location>
</feature>
<dbReference type="GeneID" id="102806933"/>
<accession>A0ABM0MUY7</accession>
<sequence length="101" mass="11265">MYSQFWKMTSDALLMADENWFKAAKGGFGDALGMSVDGQSQAASPSQYPRPERRRPADIDTELKKGVVIEEMEEEDGAETDVKMEDVGEDLGEDIESKKDK</sequence>
<organism evidence="2 3">
    <name type="scientific">Saccoglossus kowalevskii</name>
    <name type="common">Acorn worm</name>
    <dbReference type="NCBI Taxonomy" id="10224"/>
    <lineage>
        <taxon>Eukaryota</taxon>
        <taxon>Metazoa</taxon>
        <taxon>Hemichordata</taxon>
        <taxon>Enteropneusta</taxon>
        <taxon>Harrimaniidae</taxon>
        <taxon>Saccoglossus</taxon>
    </lineage>
</organism>
<feature type="compositionally biased region" description="Basic and acidic residues" evidence="1">
    <location>
        <begin position="50"/>
        <end position="68"/>
    </location>
</feature>
<dbReference type="Proteomes" id="UP000694865">
    <property type="component" value="Unplaced"/>
</dbReference>
<name>A0ABM0MUY7_SACKO</name>
<protein>
    <submittedName>
        <fullName evidence="3">ATP-dependent RNA helicase DRS1-like</fullName>
    </submittedName>
</protein>
<proteinExistence type="predicted"/>
<dbReference type="RefSeq" id="XP_006823828.1">
    <property type="nucleotide sequence ID" value="XM_006823765.1"/>
</dbReference>
<evidence type="ECO:0000313" key="2">
    <source>
        <dbReference type="Proteomes" id="UP000694865"/>
    </source>
</evidence>
<gene>
    <name evidence="3" type="primary">LOC102806933</name>
</gene>
<reference evidence="3" key="1">
    <citation type="submission" date="2025-08" db="UniProtKB">
        <authorList>
            <consortium name="RefSeq"/>
        </authorList>
    </citation>
    <scope>IDENTIFICATION</scope>
    <source>
        <tissue evidence="3">Testes</tissue>
    </source>
</reference>
<feature type="region of interest" description="Disordered" evidence="1">
    <location>
        <begin position="32"/>
        <end position="101"/>
    </location>
</feature>
<evidence type="ECO:0000256" key="1">
    <source>
        <dbReference type="SAM" id="MobiDB-lite"/>
    </source>
</evidence>
<keyword evidence="2" id="KW-1185">Reference proteome</keyword>
<feature type="compositionally biased region" description="Polar residues" evidence="1">
    <location>
        <begin position="37"/>
        <end position="47"/>
    </location>
</feature>